<gene>
    <name evidence="3" type="ordered locus">Tmar_1409</name>
</gene>
<dbReference type="HOGENOM" id="CLU_393251_0_0_9"/>
<feature type="region of interest" description="Disordered" evidence="1">
    <location>
        <begin position="1"/>
        <end position="62"/>
    </location>
</feature>
<feature type="region of interest" description="Disordered" evidence="1">
    <location>
        <begin position="484"/>
        <end position="575"/>
    </location>
</feature>
<name>E6SMN0_THEM7</name>
<dbReference type="EMBL" id="CP002344">
    <property type="protein sequence ID" value="ADU51522.1"/>
    <property type="molecule type" value="Genomic_DNA"/>
</dbReference>
<evidence type="ECO:0000256" key="1">
    <source>
        <dbReference type="SAM" id="MobiDB-lite"/>
    </source>
</evidence>
<dbReference type="AlphaFoldDB" id="E6SMN0"/>
<evidence type="ECO:0000313" key="3">
    <source>
        <dbReference type="EMBL" id="ADU51522.1"/>
    </source>
</evidence>
<keyword evidence="4" id="KW-1185">Reference proteome</keyword>
<evidence type="ECO:0000256" key="2">
    <source>
        <dbReference type="SAM" id="Phobius"/>
    </source>
</evidence>
<accession>E6SMN0</accession>
<proteinExistence type="predicted"/>
<protein>
    <submittedName>
        <fullName evidence="3">Uncharacterized protein</fullName>
    </submittedName>
</protein>
<feature type="compositionally biased region" description="Low complexity" evidence="1">
    <location>
        <begin position="536"/>
        <end position="545"/>
    </location>
</feature>
<organism evidence="3 4">
    <name type="scientific">Thermaerobacter marianensis (strain ATCC 700841 / DSM 12885 / JCM 10246 / 7p75a)</name>
    <dbReference type="NCBI Taxonomy" id="644966"/>
    <lineage>
        <taxon>Bacteria</taxon>
        <taxon>Bacillati</taxon>
        <taxon>Bacillota</taxon>
        <taxon>Clostridia</taxon>
        <taxon>Eubacteriales</taxon>
        <taxon>Clostridiales Family XVII. Incertae Sedis</taxon>
        <taxon>Thermaerobacter</taxon>
    </lineage>
</organism>
<dbReference type="KEGG" id="tmr:Tmar_1409"/>
<feature type="compositionally biased region" description="Low complexity" evidence="1">
    <location>
        <begin position="553"/>
        <end position="568"/>
    </location>
</feature>
<feature type="compositionally biased region" description="Low complexity" evidence="1">
    <location>
        <begin position="484"/>
        <end position="506"/>
    </location>
</feature>
<feature type="compositionally biased region" description="Low complexity" evidence="1">
    <location>
        <begin position="515"/>
        <end position="525"/>
    </location>
</feature>
<dbReference type="Proteomes" id="UP000008915">
    <property type="component" value="Chromosome"/>
</dbReference>
<feature type="transmembrane region" description="Helical" evidence="2">
    <location>
        <begin position="586"/>
        <end position="605"/>
    </location>
</feature>
<feature type="compositionally biased region" description="Gly residues" evidence="1">
    <location>
        <begin position="309"/>
        <end position="319"/>
    </location>
</feature>
<keyword evidence="2" id="KW-0472">Membrane</keyword>
<keyword evidence="2" id="KW-1133">Transmembrane helix</keyword>
<dbReference type="RefSeq" id="WP_013495826.1">
    <property type="nucleotide sequence ID" value="NC_014831.1"/>
</dbReference>
<evidence type="ECO:0000313" key="4">
    <source>
        <dbReference type="Proteomes" id="UP000008915"/>
    </source>
</evidence>
<sequence length="666" mass="69824">MTTEANPQPAPAPATAAEGPVPASGAGTAATGTGTQVPTGGVGLPPAAAGPRGPGSTGVGPLAPWSLVPRAWLEPAGRHPGPWRPEEGLSPQPLTPYSAALWLEVLPELTARISRDLSLPSAGVDLTLDEHGRLLSRPRPAGRWPGALAWRAARHGWNAARQARDLVRWWDEQGARALLADAGELRLRVIPLERSGHPGGDLKEWRRVLERCREIWIAHLDRLLRLEALATLSLWQLDALLEAFRLPGNPRAADLVPVPAVVAEIPQRLWHMAARGRESAAVAAVFAAPPYHPRLSRLAAGQTVTQPGSGAGAAGGPQTGAGDATTPEAGAVATFFELWHQFLERYGYVAWPAAELAAPTWAEDPEPALAWLAVFFHDRRLSPVAAEINAHRRQQELSAAIARRLARRPLDRGRIEETQRLAEATTRVAAEMGYHVLVLRSWWRRAVLGAGRALAARGLLDEPAAAWRRTPAELEALLAAAGGTASGDGATAAGPAAGDRAPAATGTAGGPAPTPGSRGSSPPAGRQGQPDGASGGSSVQAAAPGERAGTFGSPSAAAAGEAAAGQEAADPDADRLEQARQRAHRFFRYAGMGYFVLLAVIPVILARQGVLWIGLREMARLLLETVLVLAPLAAVAGAVYLLARGRRTPRRGAPERRHGPRAAGGS</sequence>
<feature type="compositionally biased region" description="Low complexity" evidence="1">
    <location>
        <begin position="13"/>
        <end position="51"/>
    </location>
</feature>
<keyword evidence="2" id="KW-0812">Transmembrane</keyword>
<reference evidence="4" key="2">
    <citation type="journal article" date="2010" name="Stand. Genomic Sci.">
        <title>Complete genome sequence of Thermaerobacter marianensis type strain (7p75aT).</title>
        <authorList>
            <person name="Han C."/>
            <person name="Gu W."/>
            <person name="Zhang X."/>
            <person name="Lapidus A."/>
            <person name="Nolan M."/>
            <person name="Copeland A."/>
            <person name="Lucas S."/>
            <person name="Glavina Del Rio T."/>
            <person name="Tice H."/>
            <person name="Cheng J."/>
            <person name="Tapia R."/>
            <person name="Goodwin L."/>
            <person name="Pitluck S."/>
            <person name="Pagani I."/>
            <person name="Ivanova N."/>
            <person name="Mavromatis K."/>
            <person name="Mikhailova N."/>
            <person name="Pati A."/>
            <person name="Chen A."/>
            <person name="Palaniappan K."/>
            <person name="Land M."/>
            <person name="Hauser L."/>
            <person name="Chang Y."/>
            <person name="Jeffries C."/>
            <person name="Schneider S."/>
            <person name="Rohde M."/>
            <person name="Goker M."/>
            <person name="Pukall R."/>
            <person name="Woyke T."/>
            <person name="Bristow J."/>
            <person name="Eisen J."/>
            <person name="Markowitz V."/>
            <person name="Hugenholtz P."/>
            <person name="Kyrpides N."/>
            <person name="Klenk H."/>
            <person name="Detter J."/>
        </authorList>
    </citation>
    <scope>NUCLEOTIDE SEQUENCE [LARGE SCALE GENOMIC DNA]</scope>
    <source>
        <strain evidence="4">ATCC 700841 / DSM 12885 / JCM 10246 / 7p75a</strain>
    </source>
</reference>
<reference evidence="3 4" key="1">
    <citation type="journal article" date="2010" name="Stand. Genomic Sci.">
        <title>Complete genome sequence of Thermaerobacter marianensis type strain (7p75a).</title>
        <authorList>
            <person name="Han C."/>
            <person name="Gu W."/>
            <person name="Zhang X."/>
            <person name="Lapidus A."/>
            <person name="Nolan M."/>
            <person name="Copeland A."/>
            <person name="Lucas S."/>
            <person name="Del Rio T.G."/>
            <person name="Tice H."/>
            <person name="Cheng J.F."/>
            <person name="Tapia R."/>
            <person name="Goodwin L."/>
            <person name="Pitluck S."/>
            <person name="Pagani I."/>
            <person name="Ivanova N."/>
            <person name="Mavromatis K."/>
            <person name="Mikhailova N."/>
            <person name="Pati A."/>
            <person name="Chen A."/>
            <person name="Palaniappan K."/>
            <person name="Land M."/>
            <person name="Hauser L."/>
            <person name="Chang Y.J."/>
            <person name="Jeffries C.D."/>
            <person name="Schneider S."/>
            <person name="Rohde M."/>
            <person name="Goker M."/>
            <person name="Pukall R."/>
            <person name="Woyke T."/>
            <person name="Bristow J."/>
            <person name="Eisen J.A."/>
            <person name="Markowitz V."/>
            <person name="Hugenholtz P."/>
            <person name="Kyrpides N.C."/>
            <person name="Klenk H.P."/>
            <person name="Detter J.C."/>
        </authorList>
    </citation>
    <scope>NUCLEOTIDE SEQUENCE [LARGE SCALE GENOMIC DNA]</scope>
    <source>
        <strain evidence="4">ATCC 700841 / DSM 12885 / JCM 10246 / 7p75a</strain>
    </source>
</reference>
<feature type="region of interest" description="Disordered" evidence="1">
    <location>
        <begin position="305"/>
        <end position="326"/>
    </location>
</feature>
<feature type="transmembrane region" description="Helical" evidence="2">
    <location>
        <begin position="625"/>
        <end position="643"/>
    </location>
</feature>